<evidence type="ECO:0000256" key="4">
    <source>
        <dbReference type="ARBA" id="ARBA00023015"/>
    </source>
</evidence>
<dbReference type="InterPro" id="IPR036388">
    <property type="entry name" value="WH-like_DNA-bd_sf"/>
</dbReference>
<evidence type="ECO:0000259" key="9">
    <source>
        <dbReference type="PROSITE" id="PS51057"/>
    </source>
</evidence>
<keyword evidence="2" id="KW-0217">Developmental protein</keyword>
<evidence type="ECO:0000313" key="10">
    <source>
        <dbReference type="EMBL" id="KAJ8878664.1"/>
    </source>
</evidence>
<gene>
    <name evidence="10" type="ORF">PR048_019247</name>
</gene>
<keyword evidence="6" id="KW-0804">Transcription</keyword>
<evidence type="ECO:0000256" key="3">
    <source>
        <dbReference type="ARBA" id="ARBA00022724"/>
    </source>
</evidence>
<keyword evidence="11" id="KW-1185">Reference proteome</keyword>
<dbReference type="PANTHER" id="PTHR45636">
    <property type="entry name" value="PAIRED BOX PROTEIN PAX-6-RELATED-RELATED"/>
    <property type="match status" value="1"/>
</dbReference>
<evidence type="ECO:0000256" key="5">
    <source>
        <dbReference type="ARBA" id="ARBA00023125"/>
    </source>
</evidence>
<evidence type="ECO:0000256" key="8">
    <source>
        <dbReference type="SAM" id="MobiDB-lite"/>
    </source>
</evidence>
<protein>
    <recommendedName>
        <fullName evidence="9">Paired domain-containing protein</fullName>
    </recommendedName>
</protein>
<evidence type="ECO:0000256" key="7">
    <source>
        <dbReference type="ARBA" id="ARBA00023242"/>
    </source>
</evidence>
<keyword evidence="5" id="KW-0238">DNA-binding</keyword>
<feature type="region of interest" description="Disordered" evidence="8">
    <location>
        <begin position="178"/>
        <end position="208"/>
    </location>
</feature>
<dbReference type="InterPro" id="IPR043565">
    <property type="entry name" value="PAX_fam"/>
</dbReference>
<dbReference type="PANTHER" id="PTHR45636:SF41">
    <property type="entry name" value="PAIRED BOX PROTEIN PAX-6-RELATED"/>
    <property type="match status" value="1"/>
</dbReference>
<dbReference type="InterPro" id="IPR001523">
    <property type="entry name" value="Paired_dom"/>
</dbReference>
<sequence length="368" mass="39942">MKLGSAPPPSTGGNRTQLALVAGESLTCYSDPSWEYGKHCVNSVGTDGLCLILPLTKYEVDRSRWLRATNLHVPTLSCFSANTSSETGVVWILGSGKQDGGTRLTSAVSVRTGCSESALCGCRYYETGSIRPRAIGGSKPRVATAEVVGKISQYKRECPSIFAWEIRDRLLQEGVCTNDNIPSRDDGETNAPSLSSRPDSSSPFESLKQMSPLPKVAAVLFSAKNKTGAQRADVRIALEAFQRPTKRRAAKLSSGQPPPKNPHLDLDSCDSVESYLCSSEVERLTYCHRVAGSRPVRTKCVIHHAVISQRFDSESENKPRIDYNGFPASRRKRLAKQSASLLPGPPVETQIFLGVPKARPDNEAACCN</sequence>
<keyword evidence="3" id="KW-0563">Paired box</keyword>
<dbReference type="PROSITE" id="PS51057">
    <property type="entry name" value="PAIRED_2"/>
    <property type="match status" value="1"/>
</dbReference>
<dbReference type="Gene3D" id="1.10.10.10">
    <property type="entry name" value="Winged helix-like DNA-binding domain superfamily/Winged helix DNA-binding domain"/>
    <property type="match status" value="1"/>
</dbReference>
<feature type="compositionally biased region" description="Low complexity" evidence="8">
    <location>
        <begin position="192"/>
        <end position="206"/>
    </location>
</feature>
<dbReference type="Proteomes" id="UP001159363">
    <property type="component" value="Chromosome 6"/>
</dbReference>
<dbReference type="SUPFAM" id="SSF46689">
    <property type="entry name" value="Homeodomain-like"/>
    <property type="match status" value="1"/>
</dbReference>
<keyword evidence="7" id="KW-0539">Nucleus</keyword>
<evidence type="ECO:0000313" key="11">
    <source>
        <dbReference type="Proteomes" id="UP001159363"/>
    </source>
</evidence>
<evidence type="ECO:0000256" key="6">
    <source>
        <dbReference type="ARBA" id="ARBA00023163"/>
    </source>
</evidence>
<reference evidence="10 11" key="1">
    <citation type="submission" date="2023-02" db="EMBL/GenBank/DDBJ databases">
        <title>LHISI_Scaffold_Assembly.</title>
        <authorList>
            <person name="Stuart O.P."/>
            <person name="Cleave R."/>
            <person name="Magrath M.J.L."/>
            <person name="Mikheyev A.S."/>
        </authorList>
    </citation>
    <scope>NUCLEOTIDE SEQUENCE [LARGE SCALE GENOMIC DNA]</scope>
    <source>
        <strain evidence="10">Daus_M_001</strain>
        <tissue evidence="10">Leg muscle</tissue>
    </source>
</reference>
<name>A0ABQ9H319_9NEOP</name>
<organism evidence="10 11">
    <name type="scientific">Dryococelus australis</name>
    <dbReference type="NCBI Taxonomy" id="614101"/>
    <lineage>
        <taxon>Eukaryota</taxon>
        <taxon>Metazoa</taxon>
        <taxon>Ecdysozoa</taxon>
        <taxon>Arthropoda</taxon>
        <taxon>Hexapoda</taxon>
        <taxon>Insecta</taxon>
        <taxon>Pterygota</taxon>
        <taxon>Neoptera</taxon>
        <taxon>Polyneoptera</taxon>
        <taxon>Phasmatodea</taxon>
        <taxon>Verophasmatodea</taxon>
        <taxon>Anareolatae</taxon>
        <taxon>Phasmatidae</taxon>
        <taxon>Eurycanthinae</taxon>
        <taxon>Dryococelus</taxon>
    </lineage>
</organism>
<dbReference type="EMBL" id="JARBHB010000007">
    <property type="protein sequence ID" value="KAJ8878664.1"/>
    <property type="molecule type" value="Genomic_DNA"/>
</dbReference>
<feature type="domain" description="Paired" evidence="9">
    <location>
        <begin position="64"/>
        <end position="194"/>
    </location>
</feature>
<dbReference type="SMART" id="SM00351">
    <property type="entry name" value="PAX"/>
    <property type="match status" value="1"/>
</dbReference>
<keyword evidence="4" id="KW-0805">Transcription regulation</keyword>
<comment type="subcellular location">
    <subcellularLocation>
        <location evidence="1">Nucleus</location>
    </subcellularLocation>
</comment>
<dbReference type="Pfam" id="PF00292">
    <property type="entry name" value="PAX"/>
    <property type="match status" value="1"/>
</dbReference>
<comment type="caution">
    <text evidence="10">The sequence shown here is derived from an EMBL/GenBank/DDBJ whole genome shotgun (WGS) entry which is preliminary data.</text>
</comment>
<evidence type="ECO:0000256" key="1">
    <source>
        <dbReference type="ARBA" id="ARBA00004123"/>
    </source>
</evidence>
<accession>A0ABQ9H319</accession>
<dbReference type="InterPro" id="IPR009057">
    <property type="entry name" value="Homeodomain-like_sf"/>
</dbReference>
<proteinExistence type="predicted"/>
<evidence type="ECO:0000256" key="2">
    <source>
        <dbReference type="ARBA" id="ARBA00022473"/>
    </source>
</evidence>